<name>Q1MKU8_RHIJ3</name>
<organism evidence="1 2">
    <name type="scientific">Rhizobium johnstonii (strain DSM 114642 / LMG 32736 / 3841)</name>
    <name type="common">Rhizobium leguminosarum bv. viciae</name>
    <dbReference type="NCBI Taxonomy" id="216596"/>
    <lineage>
        <taxon>Bacteria</taxon>
        <taxon>Pseudomonadati</taxon>
        <taxon>Pseudomonadota</taxon>
        <taxon>Alphaproteobacteria</taxon>
        <taxon>Hyphomicrobiales</taxon>
        <taxon>Rhizobiaceae</taxon>
        <taxon>Rhizobium/Agrobacterium group</taxon>
        <taxon>Rhizobium</taxon>
        <taxon>Rhizobium johnstonii</taxon>
    </lineage>
</organism>
<dbReference type="eggNOG" id="COG3908">
    <property type="taxonomic scope" value="Bacteria"/>
</dbReference>
<proteinExistence type="predicted"/>
<dbReference type="EMBL" id="AM236080">
    <property type="protein sequence ID" value="CAK06406.1"/>
    <property type="molecule type" value="Genomic_DNA"/>
</dbReference>
<evidence type="ECO:0008006" key="3">
    <source>
        <dbReference type="Google" id="ProtNLM"/>
    </source>
</evidence>
<dbReference type="InterPro" id="IPR018661">
    <property type="entry name" value="DUF2093"/>
</dbReference>
<dbReference type="Proteomes" id="UP000006575">
    <property type="component" value="Chromosome"/>
</dbReference>
<dbReference type="Pfam" id="PF09866">
    <property type="entry name" value="DUF2093"/>
    <property type="match status" value="1"/>
</dbReference>
<reference evidence="1 2" key="1">
    <citation type="journal article" date="2006" name="Genome Biol.">
        <title>The genome of Rhizobium leguminosarum has recognizable core and accessory components.</title>
        <authorList>
            <person name="Young J.W."/>
            <person name="Crossman L.C."/>
            <person name="Johnston A.W.B."/>
            <person name="Thomson N.R."/>
            <person name="Ghazoui Z.F."/>
            <person name="Hull K.H."/>
            <person name="Wexler M."/>
            <person name="Curson A.R.J."/>
            <person name="Todd J.D."/>
            <person name="Poole P.S."/>
            <person name="Mauchline T.H."/>
            <person name="East A.K."/>
            <person name="Quail M.A."/>
            <person name="Churcher C."/>
            <person name="Arrowsmith C."/>
            <person name="Cherevach A."/>
            <person name="Chillingworth T."/>
            <person name="Clarke K."/>
            <person name="Cronin A."/>
            <person name="Davis P."/>
            <person name="Fraser A."/>
            <person name="Hance Z."/>
            <person name="Hauser H."/>
            <person name="Jagels K."/>
            <person name="Moule S."/>
            <person name="Mungall K."/>
            <person name="Norbertczak H."/>
            <person name="Rabbinowitsch E."/>
            <person name="Sanders M."/>
            <person name="Simmonds M."/>
            <person name="Whitehead S."/>
            <person name="Parkhill J."/>
        </authorList>
    </citation>
    <scope>NUCLEOTIDE SEQUENCE [LARGE SCALE GENOMIC DNA]</scope>
    <source>
        <strain evidence="2">DSM 114642 / LMG 32736 / 3841</strain>
    </source>
</reference>
<keyword evidence="2" id="KW-1185">Reference proteome</keyword>
<accession>Q1MKU8</accession>
<dbReference type="AlphaFoldDB" id="Q1MKU8"/>
<dbReference type="HOGENOM" id="CLU_1979767_0_0_5"/>
<gene>
    <name evidence="1" type="ordered locus">RL0909</name>
</gene>
<dbReference type="EnsemblBacteria" id="CAK06406">
    <property type="protein sequence ID" value="CAK06406"/>
    <property type="gene ID" value="RL0909"/>
</dbReference>
<protein>
    <recommendedName>
        <fullName evidence="3">DUF2093 domain-containing protein</fullName>
    </recommendedName>
</protein>
<sequence length="126" mass="14521">MREYGRLKRDAIFQIRLPRFGLWCSACRDRKTAADFCATCSNDRRQGTERMNLFEGHGNREAKIRYLDGDFQILSPGSYVVCAMTGKQIPLDELRYWSVARQEPYADVISAIDADKRAGVLPNQRR</sequence>
<evidence type="ECO:0000313" key="2">
    <source>
        <dbReference type="Proteomes" id="UP000006575"/>
    </source>
</evidence>
<dbReference type="KEGG" id="rle:RL0909"/>
<evidence type="ECO:0000313" key="1">
    <source>
        <dbReference type="EMBL" id="CAK06406.1"/>
    </source>
</evidence>